<gene>
    <name evidence="2" type="ORF">HNQ72_005438</name>
</gene>
<dbReference type="EMBL" id="JACHEG010000010">
    <property type="protein sequence ID" value="MBB6165590.1"/>
    <property type="molecule type" value="Genomic_DNA"/>
</dbReference>
<organism evidence="2 3">
    <name type="scientific">Rhizobium wenxiniae</name>
    <dbReference type="NCBI Taxonomy" id="1737357"/>
    <lineage>
        <taxon>Bacteria</taxon>
        <taxon>Pseudomonadati</taxon>
        <taxon>Pseudomonadota</taxon>
        <taxon>Alphaproteobacteria</taxon>
        <taxon>Hyphomicrobiales</taxon>
        <taxon>Rhizobiaceae</taxon>
        <taxon>Rhizobium/Agrobacterium group</taxon>
        <taxon>Rhizobium</taxon>
    </lineage>
</organism>
<dbReference type="Proteomes" id="UP000547879">
    <property type="component" value="Unassembled WGS sequence"/>
</dbReference>
<dbReference type="AlphaFoldDB" id="A0A7W9YBQ0"/>
<evidence type="ECO:0000313" key="2">
    <source>
        <dbReference type="EMBL" id="MBB6165590.1"/>
    </source>
</evidence>
<name>A0A7W9YBQ0_9HYPH</name>
<comment type="caution">
    <text evidence="2">The sequence shown here is derived from an EMBL/GenBank/DDBJ whole genome shotgun (WGS) entry which is preliminary data.</text>
</comment>
<keyword evidence="3" id="KW-1185">Reference proteome</keyword>
<sequence length="89" mass="9785">MLEDTLPKLDELEDVGQEESFRSAIRVSGSGTETAYAISRARSGLTPFIPAYSATTRIGASYRSDEREPPDPDISAFQCRGRASNDRSR</sequence>
<feature type="region of interest" description="Disordered" evidence="1">
    <location>
        <begin position="60"/>
        <end position="89"/>
    </location>
</feature>
<protein>
    <submittedName>
        <fullName evidence="2">Uncharacterized protein</fullName>
    </submittedName>
</protein>
<accession>A0A7W9YBQ0</accession>
<reference evidence="2 3" key="1">
    <citation type="submission" date="2020-08" db="EMBL/GenBank/DDBJ databases">
        <title>Genomic Encyclopedia of Type Strains, Phase IV (KMG-IV): sequencing the most valuable type-strain genomes for metagenomic binning, comparative biology and taxonomic classification.</title>
        <authorList>
            <person name="Goeker M."/>
        </authorList>
    </citation>
    <scope>NUCLEOTIDE SEQUENCE [LARGE SCALE GENOMIC DNA]</scope>
    <source>
        <strain evidence="2 3">DSM 100734</strain>
    </source>
</reference>
<evidence type="ECO:0000256" key="1">
    <source>
        <dbReference type="SAM" id="MobiDB-lite"/>
    </source>
</evidence>
<evidence type="ECO:0000313" key="3">
    <source>
        <dbReference type="Proteomes" id="UP000547879"/>
    </source>
</evidence>
<proteinExistence type="predicted"/>